<dbReference type="EMBL" id="BART01034505">
    <property type="protein sequence ID" value="GAH17693.1"/>
    <property type="molecule type" value="Genomic_DNA"/>
</dbReference>
<gene>
    <name evidence="1" type="ORF">S01H4_58955</name>
</gene>
<reference evidence="1" key="1">
    <citation type="journal article" date="2014" name="Front. Microbiol.">
        <title>High frequency of phylogenetically diverse reductive dehalogenase-homologous genes in deep subseafloor sedimentary metagenomes.</title>
        <authorList>
            <person name="Kawai M."/>
            <person name="Futagami T."/>
            <person name="Toyoda A."/>
            <person name="Takaki Y."/>
            <person name="Nishi S."/>
            <person name="Hori S."/>
            <person name="Arai W."/>
            <person name="Tsubouchi T."/>
            <person name="Morono Y."/>
            <person name="Uchiyama I."/>
            <person name="Ito T."/>
            <person name="Fujiyama A."/>
            <person name="Inagaki F."/>
            <person name="Takami H."/>
        </authorList>
    </citation>
    <scope>NUCLEOTIDE SEQUENCE</scope>
    <source>
        <strain evidence="1">Expedition CK06-06</strain>
    </source>
</reference>
<accession>X1FAA5</accession>
<organism evidence="1">
    <name type="scientific">marine sediment metagenome</name>
    <dbReference type="NCBI Taxonomy" id="412755"/>
    <lineage>
        <taxon>unclassified sequences</taxon>
        <taxon>metagenomes</taxon>
        <taxon>ecological metagenomes</taxon>
    </lineage>
</organism>
<proteinExistence type="predicted"/>
<name>X1FAA5_9ZZZZ</name>
<evidence type="ECO:0000313" key="1">
    <source>
        <dbReference type="EMBL" id="GAH17693.1"/>
    </source>
</evidence>
<protein>
    <submittedName>
        <fullName evidence="1">Uncharacterized protein</fullName>
    </submittedName>
</protein>
<comment type="caution">
    <text evidence="1">The sequence shown here is derived from an EMBL/GenBank/DDBJ whole genome shotgun (WGS) entry which is preliminary data.</text>
</comment>
<sequence length="64" mass="7746">CPRCGGYMRIIVLLEDYKVVKKILDYLGIYESQRKRPPPVKPGELNEFDCYMRDYYIDYNYIDI</sequence>
<feature type="non-terminal residue" evidence="1">
    <location>
        <position position="1"/>
    </location>
</feature>
<dbReference type="AlphaFoldDB" id="X1FAA5"/>